<dbReference type="InterPro" id="IPR036388">
    <property type="entry name" value="WH-like_DNA-bd_sf"/>
</dbReference>
<dbReference type="InterPro" id="IPR010093">
    <property type="entry name" value="SinI_DNA-bd"/>
</dbReference>
<dbReference type="InterPro" id="IPR041657">
    <property type="entry name" value="HTH_17"/>
</dbReference>
<feature type="region of interest" description="Disordered" evidence="1">
    <location>
        <begin position="100"/>
        <end position="168"/>
    </location>
</feature>
<keyword evidence="4" id="KW-1185">Reference proteome</keyword>
<dbReference type="GO" id="GO:0003677">
    <property type="term" value="F:DNA binding"/>
    <property type="evidence" value="ECO:0007669"/>
    <property type="project" value="InterPro"/>
</dbReference>
<dbReference type="Pfam" id="PF12728">
    <property type="entry name" value="HTH_17"/>
    <property type="match status" value="1"/>
</dbReference>
<sequence>MPNELKSAFRCLLKFVVHEVVSELQNIECPTDHKNSDQVLETDDRLLLRSSEMAERLSISERHLHRMTVERGLPCIRIGQSVRFRVEAVNEWLLEAESTEGSKQQVSVKKKNIKTKQPKIPQKSQQKKVKKQTATKPKIPAKVSKQKKVPMKKSGSQRTNPEPEQERTNPFRLLLKEIGVDRDEFGPLTNGELMQIAEVDLPTFHGWMYLGKGMPEEALEKLRKHFSKTI</sequence>
<proteinExistence type="predicted"/>
<accession>A0A6I6AFR5</accession>
<gene>
    <name evidence="3" type="ORF">F1728_15125</name>
</gene>
<dbReference type="SUPFAM" id="SSF46955">
    <property type="entry name" value="Putative DNA-binding domain"/>
    <property type="match status" value="1"/>
</dbReference>
<feature type="compositionally biased region" description="Basic residues" evidence="1">
    <location>
        <begin position="108"/>
        <end position="117"/>
    </location>
</feature>
<dbReference type="Gene3D" id="1.10.10.10">
    <property type="entry name" value="Winged helix-like DNA-binding domain superfamily/Winged helix DNA-binding domain"/>
    <property type="match status" value="1"/>
</dbReference>
<dbReference type="KEGG" id="gim:F1728_15125"/>
<evidence type="ECO:0000256" key="1">
    <source>
        <dbReference type="SAM" id="MobiDB-lite"/>
    </source>
</evidence>
<dbReference type="RefSeq" id="WP_155364827.1">
    <property type="nucleotide sequence ID" value="NZ_CP043930.1"/>
</dbReference>
<evidence type="ECO:0000259" key="2">
    <source>
        <dbReference type="Pfam" id="PF12728"/>
    </source>
</evidence>
<dbReference type="Proteomes" id="UP000427281">
    <property type="component" value="Chromosome"/>
</dbReference>
<evidence type="ECO:0000313" key="4">
    <source>
        <dbReference type="Proteomes" id="UP000427281"/>
    </source>
</evidence>
<feature type="domain" description="Helix-turn-helix" evidence="2">
    <location>
        <begin position="47"/>
        <end position="95"/>
    </location>
</feature>
<reference evidence="3 4" key="1">
    <citation type="submission" date="2019-09" db="EMBL/GenBank/DDBJ databases">
        <title>Gimesia benthica sp. nov., a novel bacterium isolated from deep-sea water of the Northwest Indian Ocean.</title>
        <authorList>
            <person name="Dai X."/>
        </authorList>
    </citation>
    <scope>NUCLEOTIDE SEQUENCE [LARGE SCALE GENOMIC DNA]</scope>
    <source>
        <strain evidence="3 4">E7</strain>
    </source>
</reference>
<evidence type="ECO:0000313" key="3">
    <source>
        <dbReference type="EMBL" id="QGQ23931.1"/>
    </source>
</evidence>
<dbReference type="EMBL" id="CP043930">
    <property type="protein sequence ID" value="QGQ23931.1"/>
    <property type="molecule type" value="Genomic_DNA"/>
</dbReference>
<protein>
    <submittedName>
        <fullName evidence="3">Helix-turn-helix domain-containing protein</fullName>
    </submittedName>
</protein>
<organism evidence="3 4">
    <name type="scientific">Gimesia benthica</name>
    <dbReference type="NCBI Taxonomy" id="2608982"/>
    <lineage>
        <taxon>Bacteria</taxon>
        <taxon>Pseudomonadati</taxon>
        <taxon>Planctomycetota</taxon>
        <taxon>Planctomycetia</taxon>
        <taxon>Planctomycetales</taxon>
        <taxon>Planctomycetaceae</taxon>
        <taxon>Gimesia</taxon>
    </lineage>
</organism>
<dbReference type="InterPro" id="IPR009061">
    <property type="entry name" value="DNA-bd_dom_put_sf"/>
</dbReference>
<dbReference type="NCBIfam" id="TIGR01764">
    <property type="entry name" value="excise"/>
    <property type="match status" value="1"/>
</dbReference>
<name>A0A6I6AFR5_9PLAN</name>
<dbReference type="AlphaFoldDB" id="A0A6I6AFR5"/>